<dbReference type="Proteomes" id="UP000676169">
    <property type="component" value="Chromosome"/>
</dbReference>
<sequence length="439" mass="48602">MKPPHLADYRERLAAGRTLRLKLPRKELGTWQPAERDVVELIRHSNQDRVHKLVPLKMARMAASPFSFYRGTAFLMAGDLSSSPITGIHTQICGDAHVRNLGAYATQDDLFLFDVNDFDETTPGPWEWDLKRLAASIILVGREAGQSEDACADAVHQMAERYRKSMRAFARMPVLDLTRYAVMRSVGHGPVQRILRKAERKTPAQEMEKRTAPDGNGLPRFRELPLQTPVPEAVASRVIGSLKHYRETLTANRQSIFDAYHPSDVAFKIAGTGSVGSRDYVVLLFGNGPDDPLFLQVKEAFASCYTPYLPEVGVPAHHGQRVAQGQQRMQTVSDPFLGWTTIGDRHFLVRQVADRNAAIDPQDLKGKALLQYSLVCGEALAKAHARTGDPALLAGYLGKSEKFAKALAAFARTYADQVEKDHSTFTAAIADGRLQAAMI</sequence>
<dbReference type="EMBL" id="CP073100">
    <property type="protein sequence ID" value="QUE52627.1"/>
    <property type="molecule type" value="Genomic_DNA"/>
</dbReference>
<dbReference type="PANTHER" id="PTHR39441">
    <property type="entry name" value="DUF2252 DOMAIN-CONTAINING PROTEIN"/>
    <property type="match status" value="1"/>
</dbReference>
<proteinExistence type="predicted"/>
<evidence type="ECO:0000256" key="1">
    <source>
        <dbReference type="SAM" id="MobiDB-lite"/>
    </source>
</evidence>
<dbReference type="InterPro" id="IPR018721">
    <property type="entry name" value="DUF2252"/>
</dbReference>
<dbReference type="Pfam" id="PF10009">
    <property type="entry name" value="DUF2252"/>
    <property type="match status" value="1"/>
</dbReference>
<keyword evidence="3" id="KW-1185">Reference proteome</keyword>
<name>A0A975J243_9BACT</name>
<reference evidence="2" key="1">
    <citation type="submission" date="2021-04" db="EMBL/GenBank/DDBJ databases">
        <title>Luteolibacter sp. 32A isolated from the skin of an Anderson's salamander (Ambystoma andersonii).</title>
        <authorList>
            <person name="Spergser J."/>
            <person name="Busse H.-J."/>
        </authorList>
    </citation>
    <scope>NUCLEOTIDE SEQUENCE</scope>
    <source>
        <strain evidence="2">32A</strain>
    </source>
</reference>
<organism evidence="2 3">
    <name type="scientific">Luteolibacter ambystomatis</name>
    <dbReference type="NCBI Taxonomy" id="2824561"/>
    <lineage>
        <taxon>Bacteria</taxon>
        <taxon>Pseudomonadati</taxon>
        <taxon>Verrucomicrobiota</taxon>
        <taxon>Verrucomicrobiia</taxon>
        <taxon>Verrucomicrobiales</taxon>
        <taxon>Verrucomicrobiaceae</taxon>
        <taxon>Luteolibacter</taxon>
    </lineage>
</organism>
<dbReference type="KEGG" id="lamb:KBB96_06955"/>
<gene>
    <name evidence="2" type="ORF">KBB96_06955</name>
</gene>
<dbReference type="AlphaFoldDB" id="A0A975J243"/>
<feature type="region of interest" description="Disordered" evidence="1">
    <location>
        <begin position="198"/>
        <end position="223"/>
    </location>
</feature>
<evidence type="ECO:0000313" key="3">
    <source>
        <dbReference type="Proteomes" id="UP000676169"/>
    </source>
</evidence>
<evidence type="ECO:0000313" key="2">
    <source>
        <dbReference type="EMBL" id="QUE52627.1"/>
    </source>
</evidence>
<dbReference type="PANTHER" id="PTHR39441:SF1">
    <property type="entry name" value="DUF2252 DOMAIN-CONTAINING PROTEIN"/>
    <property type="match status" value="1"/>
</dbReference>
<accession>A0A975J243</accession>
<feature type="compositionally biased region" description="Basic and acidic residues" evidence="1">
    <location>
        <begin position="198"/>
        <end position="212"/>
    </location>
</feature>
<dbReference type="RefSeq" id="WP_211633873.1">
    <property type="nucleotide sequence ID" value="NZ_CP073100.1"/>
</dbReference>
<protein>
    <submittedName>
        <fullName evidence="2">DUF2252 domain-containing protein</fullName>
    </submittedName>
</protein>